<name>A0AC35F9T0_9BILA</name>
<reference evidence="2" key="1">
    <citation type="submission" date="2022-11" db="UniProtKB">
        <authorList>
            <consortium name="WormBaseParasite"/>
        </authorList>
    </citation>
    <scope>IDENTIFICATION</scope>
</reference>
<evidence type="ECO:0000313" key="1">
    <source>
        <dbReference type="Proteomes" id="UP000887580"/>
    </source>
</evidence>
<protein>
    <submittedName>
        <fullName evidence="2">Uncharacterized protein</fullName>
    </submittedName>
</protein>
<dbReference type="WBParaSite" id="PS1159_v2.g1529.t1">
    <property type="protein sequence ID" value="PS1159_v2.g1529.t1"/>
    <property type="gene ID" value="PS1159_v2.g1529"/>
</dbReference>
<accession>A0AC35F9T0</accession>
<organism evidence="1 2">
    <name type="scientific">Panagrolaimus sp. PS1159</name>
    <dbReference type="NCBI Taxonomy" id="55785"/>
    <lineage>
        <taxon>Eukaryota</taxon>
        <taxon>Metazoa</taxon>
        <taxon>Ecdysozoa</taxon>
        <taxon>Nematoda</taxon>
        <taxon>Chromadorea</taxon>
        <taxon>Rhabditida</taxon>
        <taxon>Tylenchina</taxon>
        <taxon>Panagrolaimomorpha</taxon>
        <taxon>Panagrolaimoidea</taxon>
        <taxon>Panagrolaimidae</taxon>
        <taxon>Panagrolaimus</taxon>
    </lineage>
</organism>
<dbReference type="Proteomes" id="UP000887580">
    <property type="component" value="Unplaced"/>
</dbReference>
<sequence length="248" mass="28347">MINKILFFFAIVYAFITPTFSSPHSSVPDCNNFPMKVEIETKNSWGSHKQASIILKNTGQRHICSAALKFILANDTKIFNKWNLKKSNATDEYILPESWILEDFEERRDTGFVMTGTPPKIAPLSIRFCDSNDDEIIAECDGSSSSNNNANAGFSVKLEEKHDWGDKSEITVVFKNLGKKDICYSRFKITKEKNAEILTKWNMKKLKKSGDYILPTWAKLRPGVEFRYTGFILSGPLPTVRRIKHKYC</sequence>
<evidence type="ECO:0000313" key="2">
    <source>
        <dbReference type="WBParaSite" id="PS1159_v2.g1529.t1"/>
    </source>
</evidence>
<proteinExistence type="predicted"/>